<comment type="caution">
    <text evidence="11">The sequence shown here is derived from an EMBL/GenBank/DDBJ whole genome shotgun (WGS) entry which is preliminary data.</text>
</comment>
<dbReference type="InterPro" id="IPR036047">
    <property type="entry name" value="F-box-like_dom_sf"/>
</dbReference>
<comment type="catalytic activity">
    <reaction evidence="8">
        <text>ATP + H2O = ADP + phosphate + H(+)</text>
        <dbReference type="Rhea" id="RHEA:13065"/>
        <dbReference type="ChEBI" id="CHEBI:15377"/>
        <dbReference type="ChEBI" id="CHEBI:15378"/>
        <dbReference type="ChEBI" id="CHEBI:30616"/>
        <dbReference type="ChEBI" id="CHEBI:43474"/>
        <dbReference type="ChEBI" id="CHEBI:456216"/>
        <dbReference type="EC" id="5.6.2.4"/>
    </reaction>
</comment>
<evidence type="ECO:0000256" key="5">
    <source>
        <dbReference type="ARBA" id="ARBA00023235"/>
    </source>
</evidence>
<proteinExistence type="predicted"/>
<dbReference type="KEGG" id="tng:GSTEN00013251G001"/>
<evidence type="ECO:0000256" key="6">
    <source>
        <dbReference type="ARBA" id="ARBA00034617"/>
    </source>
</evidence>
<feature type="non-terminal residue" evidence="11">
    <location>
        <position position="1"/>
    </location>
</feature>
<dbReference type="GO" id="GO:0005524">
    <property type="term" value="F:ATP binding"/>
    <property type="evidence" value="ECO:0007669"/>
    <property type="project" value="UniProtKB-KW"/>
</dbReference>
<dbReference type="InterPro" id="IPR000212">
    <property type="entry name" value="DNA_helicase_UvrD/REP"/>
</dbReference>
<comment type="catalytic activity">
    <reaction evidence="6">
        <text>Couples ATP hydrolysis with the unwinding of duplex DNA by translocating in the 3'-5' direction.</text>
        <dbReference type="EC" id="5.6.2.4"/>
    </reaction>
</comment>
<organism evidence="11">
    <name type="scientific">Tetraodon nigroviridis</name>
    <name type="common">Spotted green pufferfish</name>
    <name type="synonym">Chelonodon nigroviridis</name>
    <dbReference type="NCBI Taxonomy" id="99883"/>
    <lineage>
        <taxon>Eukaryota</taxon>
        <taxon>Metazoa</taxon>
        <taxon>Chordata</taxon>
        <taxon>Craniata</taxon>
        <taxon>Vertebrata</taxon>
        <taxon>Euteleostomi</taxon>
        <taxon>Actinopterygii</taxon>
        <taxon>Neopterygii</taxon>
        <taxon>Teleostei</taxon>
        <taxon>Neoteleostei</taxon>
        <taxon>Acanthomorphata</taxon>
        <taxon>Eupercaria</taxon>
        <taxon>Tetraodontiformes</taxon>
        <taxon>Tetradontoidea</taxon>
        <taxon>Tetraodontidae</taxon>
        <taxon>Tetraodon</taxon>
    </lineage>
</organism>
<dbReference type="EC" id="5.6.2.4" evidence="7"/>
<dbReference type="Pfam" id="PF00580">
    <property type="entry name" value="UvrD-helicase"/>
    <property type="match status" value="1"/>
</dbReference>
<dbReference type="GO" id="GO:0000724">
    <property type="term" value="P:double-strand break repair via homologous recombination"/>
    <property type="evidence" value="ECO:0007669"/>
    <property type="project" value="TreeGrafter"/>
</dbReference>
<name>Q4SSV2_TETNG</name>
<dbReference type="PROSITE" id="PS50181">
    <property type="entry name" value="FBOX"/>
    <property type="match status" value="1"/>
</dbReference>
<dbReference type="InterPro" id="IPR014016">
    <property type="entry name" value="UvrD-like_ATP-bd"/>
</dbReference>
<evidence type="ECO:0000256" key="8">
    <source>
        <dbReference type="ARBA" id="ARBA00048988"/>
    </source>
</evidence>
<dbReference type="OrthoDB" id="1470711at2759"/>
<dbReference type="InterPro" id="IPR027417">
    <property type="entry name" value="P-loop_NTPase"/>
</dbReference>
<evidence type="ECO:0000256" key="4">
    <source>
        <dbReference type="ARBA" id="ARBA00022840"/>
    </source>
</evidence>
<dbReference type="Pfam" id="PF12937">
    <property type="entry name" value="F-box-like"/>
    <property type="match status" value="1"/>
</dbReference>
<reference evidence="11" key="2">
    <citation type="submission" date="2004-02" db="EMBL/GenBank/DDBJ databases">
        <authorList>
            <consortium name="Genoscope"/>
            <consortium name="Whitehead Institute Centre for Genome Research"/>
        </authorList>
    </citation>
    <scope>NUCLEOTIDE SEQUENCE</scope>
</reference>
<dbReference type="InterPro" id="IPR014017">
    <property type="entry name" value="DNA_helicase_UvrD-like_C"/>
</dbReference>
<dbReference type="EMBL" id="CAAE01014347">
    <property type="protein sequence ID" value="CAF96280.1"/>
    <property type="molecule type" value="Genomic_DNA"/>
</dbReference>
<evidence type="ECO:0000256" key="3">
    <source>
        <dbReference type="ARBA" id="ARBA00022806"/>
    </source>
</evidence>
<gene>
    <name evidence="11" type="ORF">GSTENG00013251001</name>
</gene>
<dbReference type="InterPro" id="IPR001810">
    <property type="entry name" value="F-box_dom"/>
</dbReference>
<feature type="domain" description="F-box" evidence="10">
    <location>
        <begin position="79"/>
        <end position="133"/>
    </location>
</feature>
<dbReference type="CDD" id="cd22095">
    <property type="entry name" value="F-box_FBXO18"/>
    <property type="match status" value="1"/>
</dbReference>
<evidence type="ECO:0000256" key="2">
    <source>
        <dbReference type="ARBA" id="ARBA00022801"/>
    </source>
</evidence>
<keyword evidence="2" id="KW-0378">Hydrolase</keyword>
<sequence length="866" mass="97373">MDNVEDEEDSDDDSLLAGLISPDPGAEVEEDETQVDYLEGMTSEMFGDDEAFEDLEDVEALPDAHFGLLGSSGSPVQPQGCVDDLPEEVLWQVLCLVPAQDLYRNVSLACHRWKNIVHDPEFVPYKKKYYRYMMGEKDTVVEIGNTLRTSGISSQPEHSIRKLVVLLAKHQTRARVRPEEILIHVRKHRLFPQTEASIRLRFRDVEDCFNPGSEGPNPFAAMAVILILSESVADVQALVSLLGGCMSEVAITEFLSHVAMLLFAMMKTNIQISNRVQTVGYKALLHYNIYYVLHLMENGPFSVQSCQSRQPQMHLTHEEQQILSHNIQQDHVVKIVAFAGAIASLRPFYLIKNTNQKQSFSFCCLAGTGKTSTLLRFAEQRPDLSFLYVAFNKSMAKEAERRFPRNVLCKTVHSLAFNDIGKKYCARKKLTSNLNPFALSSVLPEGRGGLSKSKVIAMTLSTFMASKDESISLGHVPSYRMDKNGVRKLIDVNEKQLFASDAQRIWKNMKNLNVRGKEGYYMTHDGYLKLWQLQSPKPRLSDKYDVILIDEAQDCTPAVIDVLLSQHCGKILVGDPHQQIYTFRGAVNALNTVEHTHIYYLTQSFRFGAEIAYVGATILHVGKNVRKILVGGKQNGGVCDENADRIKQSVQTAVGVSQGKTAILSRSNLTVFSEAASLTTANPSCRIHFVGGLKGINLNKIMDIWRLKQLKTEKKTPEGQRNNGISDRMIRLFARKNDDPFSALKRYIKKTDDKELDAKVCIVEKYGCRIPELVKCLERCSVCDYRTADFILGTVHKAKGLEFDNVVITDDFIKDPASHPSLHTCREPFMSRIPPDEWNLLYVAVTRARTTLIITNSVRRILNLAG</sequence>
<dbReference type="Gene3D" id="1.20.1280.50">
    <property type="match status" value="1"/>
</dbReference>
<evidence type="ECO:0000259" key="10">
    <source>
        <dbReference type="PROSITE" id="PS50181"/>
    </source>
</evidence>
<evidence type="ECO:0000256" key="9">
    <source>
        <dbReference type="SAM" id="MobiDB-lite"/>
    </source>
</evidence>
<reference evidence="11" key="1">
    <citation type="journal article" date="2004" name="Nature">
        <title>Genome duplication in the teleost fish Tetraodon nigroviridis reveals the early vertebrate proto-karyotype.</title>
        <authorList>
            <person name="Jaillon O."/>
            <person name="Aury J.-M."/>
            <person name="Brunet F."/>
            <person name="Petit J.-L."/>
            <person name="Stange-Thomann N."/>
            <person name="Mauceli E."/>
            <person name="Bouneau L."/>
            <person name="Fischer C."/>
            <person name="Ozouf-Costaz C."/>
            <person name="Bernot A."/>
            <person name="Nicaud S."/>
            <person name="Jaffe D."/>
            <person name="Fisher S."/>
            <person name="Lutfalla G."/>
            <person name="Dossat C."/>
            <person name="Segurens B."/>
            <person name="Dasilva C."/>
            <person name="Salanoubat M."/>
            <person name="Levy M."/>
            <person name="Boudet N."/>
            <person name="Castellano S."/>
            <person name="Anthouard V."/>
            <person name="Jubin C."/>
            <person name="Castelli V."/>
            <person name="Katinka M."/>
            <person name="Vacherie B."/>
            <person name="Biemont C."/>
            <person name="Skalli Z."/>
            <person name="Cattolico L."/>
            <person name="Poulain J."/>
            <person name="De Berardinis V."/>
            <person name="Cruaud C."/>
            <person name="Duprat S."/>
            <person name="Brottier P."/>
            <person name="Coutanceau J.-P."/>
            <person name="Gouzy J."/>
            <person name="Parra G."/>
            <person name="Lardier G."/>
            <person name="Chapple C."/>
            <person name="McKernan K.J."/>
            <person name="McEwan P."/>
            <person name="Bosak S."/>
            <person name="Kellis M."/>
            <person name="Volff J.-N."/>
            <person name="Guigo R."/>
            <person name="Zody M.C."/>
            <person name="Mesirov J."/>
            <person name="Lindblad-Toh K."/>
            <person name="Birren B."/>
            <person name="Nusbaum C."/>
            <person name="Kahn D."/>
            <person name="Robinson-Rechavi M."/>
            <person name="Laudet V."/>
            <person name="Schachter V."/>
            <person name="Quetier F."/>
            <person name="Saurin W."/>
            <person name="Scarpelli C."/>
            <person name="Wincker P."/>
            <person name="Lander E.S."/>
            <person name="Weissenbach J."/>
            <person name="Roest Crollius H."/>
        </authorList>
    </citation>
    <scope>NUCLEOTIDE SEQUENCE [LARGE SCALE GENOMIC DNA]</scope>
</reference>
<dbReference type="GO" id="GO:0016787">
    <property type="term" value="F:hydrolase activity"/>
    <property type="evidence" value="ECO:0007669"/>
    <property type="project" value="UniProtKB-KW"/>
</dbReference>
<dbReference type="GO" id="GO:0003677">
    <property type="term" value="F:DNA binding"/>
    <property type="evidence" value="ECO:0007669"/>
    <property type="project" value="InterPro"/>
</dbReference>
<dbReference type="AlphaFoldDB" id="Q4SSV2"/>
<dbReference type="GO" id="GO:0005634">
    <property type="term" value="C:nucleus"/>
    <property type="evidence" value="ECO:0007669"/>
    <property type="project" value="TreeGrafter"/>
</dbReference>
<accession>Q4SSV2</accession>
<keyword evidence="5" id="KW-0413">Isomerase</keyword>
<dbReference type="GO" id="GO:0031297">
    <property type="term" value="P:replication fork processing"/>
    <property type="evidence" value="ECO:0007669"/>
    <property type="project" value="TreeGrafter"/>
</dbReference>
<dbReference type="PANTHER" id="PTHR11070:SF30">
    <property type="entry name" value="F-BOX DNA HELICASE 1"/>
    <property type="match status" value="1"/>
</dbReference>
<dbReference type="Gene3D" id="3.40.50.300">
    <property type="entry name" value="P-loop containing nucleotide triphosphate hydrolases"/>
    <property type="match status" value="2"/>
</dbReference>
<evidence type="ECO:0000313" key="11">
    <source>
        <dbReference type="EMBL" id="CAF96280.1"/>
    </source>
</evidence>
<keyword evidence="1" id="KW-0547">Nucleotide-binding</keyword>
<dbReference type="Pfam" id="PF13361">
    <property type="entry name" value="UvrD_C"/>
    <property type="match status" value="1"/>
</dbReference>
<dbReference type="PANTHER" id="PTHR11070">
    <property type="entry name" value="UVRD / RECB / PCRA DNA HELICASE FAMILY MEMBER"/>
    <property type="match status" value="1"/>
</dbReference>
<dbReference type="SUPFAM" id="SSF81383">
    <property type="entry name" value="F-box domain"/>
    <property type="match status" value="1"/>
</dbReference>
<feature type="region of interest" description="Disordered" evidence="9">
    <location>
        <begin position="1"/>
        <end position="32"/>
    </location>
</feature>
<dbReference type="SUPFAM" id="SSF52540">
    <property type="entry name" value="P-loop containing nucleoside triphosphate hydrolases"/>
    <property type="match status" value="1"/>
</dbReference>
<evidence type="ECO:0000256" key="1">
    <source>
        <dbReference type="ARBA" id="ARBA00022741"/>
    </source>
</evidence>
<evidence type="ECO:0000256" key="7">
    <source>
        <dbReference type="ARBA" id="ARBA00034808"/>
    </source>
</evidence>
<protein>
    <recommendedName>
        <fullName evidence="7">DNA 3'-5' helicase</fullName>
        <ecNumber evidence="7">5.6.2.4</ecNumber>
    </recommendedName>
</protein>
<dbReference type="GO" id="GO:0043138">
    <property type="term" value="F:3'-5' DNA helicase activity"/>
    <property type="evidence" value="ECO:0007669"/>
    <property type="project" value="UniProtKB-EC"/>
</dbReference>
<feature type="compositionally biased region" description="Acidic residues" evidence="9">
    <location>
        <begin position="1"/>
        <end position="14"/>
    </location>
</feature>
<keyword evidence="4" id="KW-0067">ATP-binding</keyword>
<keyword evidence="3" id="KW-0347">Helicase</keyword>